<dbReference type="InterPro" id="IPR016187">
    <property type="entry name" value="CTDL_fold"/>
</dbReference>
<dbReference type="Pfam" id="PF00041">
    <property type="entry name" value="fn3"/>
    <property type="match status" value="6"/>
</dbReference>
<dbReference type="CDD" id="cd00063">
    <property type="entry name" value="FN3"/>
    <property type="match status" value="6"/>
</dbReference>
<dbReference type="FunFam" id="2.60.40.10:FF:000937">
    <property type="entry name" value="phosphatidylinositol phosphatase PTPRQ isoform X1"/>
    <property type="match status" value="1"/>
</dbReference>
<dbReference type="InterPro" id="IPR050713">
    <property type="entry name" value="RTP_Phos/Ushers"/>
</dbReference>
<dbReference type="InterPro" id="IPR013783">
    <property type="entry name" value="Ig-like_fold"/>
</dbReference>
<dbReference type="SUPFAM" id="SSF56436">
    <property type="entry name" value="C-type lectin-like"/>
    <property type="match status" value="1"/>
</dbReference>
<dbReference type="GO" id="GO:0016020">
    <property type="term" value="C:membrane"/>
    <property type="evidence" value="ECO:0007669"/>
    <property type="project" value="UniProtKB-SubCell"/>
</dbReference>
<dbReference type="Proteomes" id="UP001221898">
    <property type="component" value="Unassembled WGS sequence"/>
</dbReference>
<evidence type="ECO:0000313" key="4">
    <source>
        <dbReference type="EMBL" id="KAJ8402413.1"/>
    </source>
</evidence>
<dbReference type="Pfam" id="PF00059">
    <property type="entry name" value="Lectin_C"/>
    <property type="match status" value="1"/>
</dbReference>
<proteinExistence type="predicted"/>
<gene>
    <name evidence="4" type="ORF">AAFF_G00369020</name>
</gene>
<reference evidence="4" key="1">
    <citation type="journal article" date="2023" name="Science">
        <title>Genome structures resolve the early diversification of teleost fishes.</title>
        <authorList>
            <person name="Parey E."/>
            <person name="Louis A."/>
            <person name="Montfort J."/>
            <person name="Bouchez O."/>
            <person name="Roques C."/>
            <person name="Iampietro C."/>
            <person name="Lluch J."/>
            <person name="Castinel A."/>
            <person name="Donnadieu C."/>
            <person name="Desvignes T."/>
            <person name="Floi Bucao C."/>
            <person name="Jouanno E."/>
            <person name="Wen M."/>
            <person name="Mejri S."/>
            <person name="Dirks R."/>
            <person name="Jansen H."/>
            <person name="Henkel C."/>
            <person name="Chen W.J."/>
            <person name="Zahm M."/>
            <person name="Cabau C."/>
            <person name="Klopp C."/>
            <person name="Thompson A.W."/>
            <person name="Robinson-Rechavi M."/>
            <person name="Braasch I."/>
            <person name="Lecointre G."/>
            <person name="Bobe J."/>
            <person name="Postlethwait J.H."/>
            <person name="Berthelot C."/>
            <person name="Roest Crollius H."/>
            <person name="Guiguen Y."/>
        </authorList>
    </citation>
    <scope>NUCLEOTIDE SEQUENCE</scope>
    <source>
        <strain evidence="4">NC1722</strain>
    </source>
</reference>
<feature type="domain" description="Fibronectin type-III" evidence="3">
    <location>
        <begin position="897"/>
        <end position="992"/>
    </location>
</feature>
<feature type="domain" description="Fibronectin type-III" evidence="3">
    <location>
        <begin position="443"/>
        <end position="530"/>
    </location>
</feature>
<keyword evidence="5" id="KW-1185">Reference proteome</keyword>
<evidence type="ECO:0000259" key="2">
    <source>
        <dbReference type="PROSITE" id="PS50041"/>
    </source>
</evidence>
<accession>A0AAD7SH51</accession>
<organism evidence="4 5">
    <name type="scientific">Aldrovandia affinis</name>
    <dbReference type="NCBI Taxonomy" id="143900"/>
    <lineage>
        <taxon>Eukaryota</taxon>
        <taxon>Metazoa</taxon>
        <taxon>Chordata</taxon>
        <taxon>Craniata</taxon>
        <taxon>Vertebrata</taxon>
        <taxon>Euteleostomi</taxon>
        <taxon>Actinopterygii</taxon>
        <taxon>Neopterygii</taxon>
        <taxon>Teleostei</taxon>
        <taxon>Notacanthiformes</taxon>
        <taxon>Halosauridae</taxon>
        <taxon>Aldrovandia</taxon>
    </lineage>
</organism>
<dbReference type="EMBL" id="JAINUG010000064">
    <property type="protein sequence ID" value="KAJ8402413.1"/>
    <property type="molecule type" value="Genomic_DNA"/>
</dbReference>
<feature type="domain" description="Fibronectin type-III" evidence="3">
    <location>
        <begin position="153"/>
        <end position="251"/>
    </location>
</feature>
<feature type="domain" description="C-type lectin" evidence="2">
    <location>
        <begin position="26"/>
        <end position="147"/>
    </location>
</feature>
<dbReference type="InterPro" id="IPR001304">
    <property type="entry name" value="C-type_lectin-like"/>
</dbReference>
<dbReference type="Gene3D" id="2.60.40.10">
    <property type="entry name" value="Immunoglobulins"/>
    <property type="match status" value="7"/>
</dbReference>
<dbReference type="SMART" id="SM00060">
    <property type="entry name" value="FN3"/>
    <property type="match status" value="9"/>
</dbReference>
<protein>
    <submittedName>
        <fullName evidence="4">Uncharacterized protein</fullName>
    </submittedName>
</protein>
<name>A0AAD7SH51_9TELE</name>
<dbReference type="InterPro" id="IPR036116">
    <property type="entry name" value="FN3_sf"/>
</dbReference>
<dbReference type="SMART" id="SM00034">
    <property type="entry name" value="CLECT"/>
    <property type="match status" value="1"/>
</dbReference>
<dbReference type="SUPFAM" id="SSF49265">
    <property type="entry name" value="Fibronectin type III"/>
    <property type="match status" value="5"/>
</dbReference>
<sequence length="1225" mass="133597">MCRRGLTVAREVLYSKAHCPAGWVHFDRSCYRALRKGKPWAEAGRACSTAATGAHLADVETEEEFLFISSYLGALNHIVLLWTSLNDLQHEGELRWSSGAAYSLISVVTSSLPANQTDCFALQTNATGPNYFFTGFFCYMPLPYMCQYKMPAAPSRFAFVLEEVSERVALFGWSDLERWLQVEGAMELFVQYREDTPLDRPRRRVVSPNATRVAMQGLSPGRAYLFSLRVRHRSGATQTFGSVLKVLTRPNPPQNITASRVTSTELAVHWTAPDPSHNALFHQYLVSWEDVATGVRESLSLENYTTSTVIGGLEPYRIFELSSLTPGGTYEIGVEAVRNENRSEAKTIVQTLRPKGVEVAMPYEVNTHSVVLFVQRPVAGIFDGIKVIYKGGSKHKALSEGDDKIIIDNLTPGMLYEFSVYTTSGRMTSTVYKVSAVKTCLAPPTNVREGVVRDSSVEILWDEAEGQRKSYEVICVNCAASVTVQKVTEGRAVFTDLLPGQVYNFSVRTEKESFGDSPQVFCEIRAVPSAAEWLPFNKTSTSLTVSWAESLGVIDGFILSITNTTFTEQKSFTAFDQRIHRFESLSPGSDYRIDLISTSGEKKSLPATLNMTTVPAVPEDVTLIEQEGDSMYLTWRHPQGQVEGYQLRYGVSTAPKKHRRVTVRDSSIRIKDLTPGTEYQFTLRSFKGAETSEAVSKHVLTRPARVCSLSLTHVNSSSAGVVWEPAAGPFDHYRLTVANASVERELNVSRENLAYAVSGLQDGCTYNVTVDRVRSGVRGVAASLTVTTGCVDGYHVVLSPEQGLVTVRSLGAGGVQLCAWSASTARYDRFARCSLSPSLSDAPSLPLPGVCLCVRFGEVSCTVGDECKGCAEVVFEVSGATSPVSRSITTNESTPGTPTNLVGERVGSTGILLSWTTPADANGKIQAYAVEYKEVCPYPESSFNRIQTPSEIPEYLLNTLTPGSTYNIKVAAINNAGIGLFSRSLFFKTAEAPPGLVTNITAFAANHSAVKVTWFLPKRTNGLITKFSVKAKHARTSQTVKTLEIDAEEIMNGVLPHCNDAADILSRGTPSPSETTLITSASLSPFTMSAVPSASSWIVPISVVVDQLRSHTAYVFEVSAFTSDGEGQIASYMVRMPESAASIGEELCASLCWAGLVWPSPLFAGSGPADRVARAWFGRRVKQIGVWRTAMGRCEQLAEPKPQDIHRIPSGPAGHDGKSHTKPAH</sequence>
<dbReference type="Gene3D" id="3.10.100.10">
    <property type="entry name" value="Mannose-Binding Protein A, subunit A"/>
    <property type="match status" value="1"/>
</dbReference>
<dbReference type="PRINTS" id="PR00014">
    <property type="entry name" value="FNTYPEIII"/>
</dbReference>
<dbReference type="PROSITE" id="PS50041">
    <property type="entry name" value="C_TYPE_LECTIN_2"/>
    <property type="match status" value="1"/>
</dbReference>
<comment type="caution">
    <text evidence="4">The sequence shown here is derived from an EMBL/GenBank/DDBJ whole genome shotgun (WGS) entry which is preliminary data.</text>
</comment>
<evidence type="ECO:0000313" key="5">
    <source>
        <dbReference type="Proteomes" id="UP001221898"/>
    </source>
</evidence>
<dbReference type="InterPro" id="IPR003961">
    <property type="entry name" value="FN3_dom"/>
</dbReference>
<evidence type="ECO:0000259" key="3">
    <source>
        <dbReference type="PROSITE" id="PS50853"/>
    </source>
</evidence>
<dbReference type="PANTHER" id="PTHR46957">
    <property type="entry name" value="CYTOKINE RECEPTOR"/>
    <property type="match status" value="1"/>
</dbReference>
<dbReference type="PANTHER" id="PTHR46957:SF3">
    <property type="entry name" value="CYTOKINE RECEPTOR"/>
    <property type="match status" value="1"/>
</dbReference>
<dbReference type="AlphaFoldDB" id="A0AAD7SH51"/>
<feature type="domain" description="Fibronectin type-III" evidence="3">
    <location>
        <begin position="252"/>
        <end position="354"/>
    </location>
</feature>
<evidence type="ECO:0000256" key="1">
    <source>
        <dbReference type="SAM" id="MobiDB-lite"/>
    </source>
</evidence>
<feature type="region of interest" description="Disordered" evidence="1">
    <location>
        <begin position="1199"/>
        <end position="1225"/>
    </location>
</feature>
<dbReference type="InterPro" id="IPR016186">
    <property type="entry name" value="C-type_lectin-like/link_sf"/>
</dbReference>
<dbReference type="PROSITE" id="PS50853">
    <property type="entry name" value="FN3"/>
    <property type="match status" value="5"/>
</dbReference>
<feature type="domain" description="Fibronectin type-III" evidence="3">
    <location>
        <begin position="617"/>
        <end position="705"/>
    </location>
</feature>